<dbReference type="Proteomes" id="UP000824091">
    <property type="component" value="Unassembled WGS sequence"/>
</dbReference>
<reference evidence="1" key="1">
    <citation type="submission" date="2020-10" db="EMBL/GenBank/DDBJ databases">
        <authorList>
            <person name="Gilroy R."/>
        </authorList>
    </citation>
    <scope>NUCLEOTIDE SEQUENCE</scope>
    <source>
        <strain evidence="1">11300</strain>
    </source>
</reference>
<evidence type="ECO:0000313" key="2">
    <source>
        <dbReference type="Proteomes" id="UP000824091"/>
    </source>
</evidence>
<dbReference type="AlphaFoldDB" id="A0A9D1I5D7"/>
<protein>
    <submittedName>
        <fullName evidence="1">Uncharacterized protein</fullName>
    </submittedName>
</protein>
<reference evidence="1" key="2">
    <citation type="journal article" date="2021" name="PeerJ">
        <title>Extensive microbial diversity within the chicken gut microbiome revealed by metagenomics and culture.</title>
        <authorList>
            <person name="Gilroy R."/>
            <person name="Ravi A."/>
            <person name="Getino M."/>
            <person name="Pursley I."/>
            <person name="Horton D.L."/>
            <person name="Alikhan N.F."/>
            <person name="Baker D."/>
            <person name="Gharbi K."/>
            <person name="Hall N."/>
            <person name="Watson M."/>
            <person name="Adriaenssens E.M."/>
            <person name="Foster-Nyarko E."/>
            <person name="Jarju S."/>
            <person name="Secka A."/>
            <person name="Antonio M."/>
            <person name="Oren A."/>
            <person name="Chaudhuri R.R."/>
            <person name="La Ragione R."/>
            <person name="Hildebrand F."/>
            <person name="Pallen M.J."/>
        </authorList>
    </citation>
    <scope>NUCLEOTIDE SEQUENCE</scope>
    <source>
        <strain evidence="1">11300</strain>
    </source>
</reference>
<evidence type="ECO:0000313" key="1">
    <source>
        <dbReference type="EMBL" id="HIU28543.1"/>
    </source>
</evidence>
<dbReference type="EMBL" id="DVMO01000145">
    <property type="protein sequence ID" value="HIU28543.1"/>
    <property type="molecule type" value="Genomic_DNA"/>
</dbReference>
<comment type="caution">
    <text evidence="1">The sequence shown here is derived from an EMBL/GenBank/DDBJ whole genome shotgun (WGS) entry which is preliminary data.</text>
</comment>
<accession>A0A9D1I5D7</accession>
<gene>
    <name evidence="1" type="ORF">IAD16_09250</name>
</gene>
<sequence length="120" mass="13036">MKEMITAMGSLFILSIFVLQFAVNQNLAVKTAISGAECYRLAEEAGGDGKNYEETVKCRMADIWQCDKDEVSALMTGMADGGGMSYRVSLPVKNVIACGQLLGLPEKENIWIYETEGTVG</sequence>
<proteinExistence type="predicted"/>
<name>A0A9D1I5D7_9FIRM</name>
<organism evidence="1 2">
    <name type="scientific">Candidatus Fimisoma avicola</name>
    <dbReference type="NCBI Taxonomy" id="2840826"/>
    <lineage>
        <taxon>Bacteria</taxon>
        <taxon>Bacillati</taxon>
        <taxon>Bacillota</taxon>
        <taxon>Clostridia</taxon>
        <taxon>Eubacteriales</taxon>
        <taxon>Candidatus Fimisoma</taxon>
    </lineage>
</organism>